<gene>
    <name evidence="2" type="ORF">P4T90_02545</name>
</gene>
<organism evidence="2 3">
    <name type="scientific">Heyndrickxia acidicola</name>
    <dbReference type="NCBI Taxonomy" id="209389"/>
    <lineage>
        <taxon>Bacteria</taxon>
        <taxon>Bacillati</taxon>
        <taxon>Bacillota</taxon>
        <taxon>Bacilli</taxon>
        <taxon>Bacillales</taxon>
        <taxon>Bacillaceae</taxon>
        <taxon>Heyndrickxia</taxon>
    </lineage>
</organism>
<comment type="caution">
    <text evidence="2">The sequence shown here is derived from an EMBL/GenBank/DDBJ whole genome shotgun (WGS) entry which is preliminary data.</text>
</comment>
<evidence type="ECO:0000313" key="3">
    <source>
        <dbReference type="Proteomes" id="UP001341444"/>
    </source>
</evidence>
<reference evidence="2 3" key="1">
    <citation type="submission" date="2023-03" db="EMBL/GenBank/DDBJ databases">
        <title>Bacillus Genome Sequencing.</title>
        <authorList>
            <person name="Dunlap C."/>
        </authorList>
    </citation>
    <scope>NUCLEOTIDE SEQUENCE [LARGE SCALE GENOMIC DNA]</scope>
    <source>
        <strain evidence="2 3">B-23453</strain>
    </source>
</reference>
<name>A0ABU6MD60_9BACI</name>
<protein>
    <submittedName>
        <fullName evidence="2">Uncharacterized protein</fullName>
    </submittedName>
</protein>
<accession>A0ABU6MD60</accession>
<keyword evidence="3" id="KW-1185">Reference proteome</keyword>
<evidence type="ECO:0000256" key="1">
    <source>
        <dbReference type="SAM" id="MobiDB-lite"/>
    </source>
</evidence>
<dbReference type="EMBL" id="JARMAB010000004">
    <property type="protein sequence ID" value="MED1201966.1"/>
    <property type="molecule type" value="Genomic_DNA"/>
</dbReference>
<dbReference type="RefSeq" id="WP_198160199.1">
    <property type="nucleotide sequence ID" value="NZ_JARMAB010000004.1"/>
</dbReference>
<evidence type="ECO:0000313" key="2">
    <source>
        <dbReference type="EMBL" id="MED1201966.1"/>
    </source>
</evidence>
<sequence length="52" mass="6278">MKIKDQLSKQERTHLQAISKREEEKLSKNDWLDLMGAKKSTFKRVHGRIRRK</sequence>
<dbReference type="Proteomes" id="UP001341444">
    <property type="component" value="Unassembled WGS sequence"/>
</dbReference>
<proteinExistence type="predicted"/>
<feature type="region of interest" description="Disordered" evidence="1">
    <location>
        <begin position="1"/>
        <end position="20"/>
    </location>
</feature>